<name>A0AA40S029_9HYPH</name>
<protein>
    <submittedName>
        <fullName evidence="5">Fic family protein</fullName>
    </submittedName>
</protein>
<keyword evidence="3" id="KW-0812">Transmembrane</keyword>
<dbReference type="SUPFAM" id="SSF140931">
    <property type="entry name" value="Fic-like"/>
    <property type="match status" value="1"/>
</dbReference>
<evidence type="ECO:0000256" key="2">
    <source>
        <dbReference type="PIRSR" id="PIRSR640198-2"/>
    </source>
</evidence>
<keyword evidence="3" id="KW-0472">Membrane</keyword>
<keyword evidence="6" id="KW-1185">Reference proteome</keyword>
<dbReference type="RefSeq" id="WP_239681408.1">
    <property type="nucleotide sequence ID" value="NZ_BPRF01000002.1"/>
</dbReference>
<feature type="binding site" evidence="2">
    <location>
        <begin position="262"/>
        <end position="269"/>
    </location>
    <ligand>
        <name>ATP</name>
        <dbReference type="ChEBI" id="CHEBI:30616"/>
    </ligand>
</feature>
<sequence length="458" mass="51386">MPIGAGPVVGDRRHRRSATRIGTIAAILALSYSSEIRFAIIWIGRMTEALETPFRIEPCFFEDAVPRPLSDLTVEIHSAASELGRTLHPDSVAELAEFVRVMNCYYSNLIEGHDTRPKDIERALAGAEVDEARRPLALEARAHVQVQREIDGLHRAGALPSPTSAEFILWVHRRFYEAMPPEFRRADLPGGRTIEIVPGRFRTRNEEDVAVGRHHPPSSALVSNFMAHFAKRFEMAEGWPSIRVIAMASAHHRLNFIHPFIDGNGRVSRLVSHAMALRAGIGGGGLWSVSRGLARGLRDRGEYKRMMDHADMPRQGSRDGRGNLSEAALRDFCNWFLSVVLDQIRFTSAAFRFDALAERYRRLLADLGHDARSGELISTVLRFGEIERGQAALVLQTSERTARTTVSRLVAEGFLKSRTPKSAVRVAFPLDYRDRLFPNLFADHWIEAPEPPAFRFGK</sequence>
<dbReference type="PROSITE" id="PS51459">
    <property type="entry name" value="FIDO"/>
    <property type="match status" value="1"/>
</dbReference>
<accession>A0AA40S029</accession>
<keyword evidence="2" id="KW-0547">Nucleotide-binding</keyword>
<evidence type="ECO:0000259" key="4">
    <source>
        <dbReference type="PROSITE" id="PS51459"/>
    </source>
</evidence>
<evidence type="ECO:0000313" key="6">
    <source>
        <dbReference type="Proteomes" id="UP000543554"/>
    </source>
</evidence>
<feature type="active site" evidence="1">
    <location>
        <position position="258"/>
    </location>
</feature>
<comment type="caution">
    <text evidence="5">The sequence shown here is derived from an EMBL/GenBank/DDBJ whole genome shotgun (WGS) entry which is preliminary data.</text>
</comment>
<reference evidence="5 6" key="1">
    <citation type="submission" date="2020-08" db="EMBL/GenBank/DDBJ databases">
        <title>Genomic Encyclopedia of Type Strains, Phase IV (KMG-IV): sequencing the most valuable type-strain genomes for metagenomic binning, comparative biology and taxonomic classification.</title>
        <authorList>
            <person name="Goeker M."/>
        </authorList>
    </citation>
    <scope>NUCLEOTIDE SEQUENCE [LARGE SCALE GENOMIC DNA]</scope>
    <source>
        <strain evidence="5 6">DSM 11490</strain>
    </source>
</reference>
<dbReference type="AlphaFoldDB" id="A0AA40S029"/>
<dbReference type="PANTHER" id="PTHR13504:SF38">
    <property type="entry name" value="FIDO DOMAIN-CONTAINING PROTEIN"/>
    <property type="match status" value="1"/>
</dbReference>
<organism evidence="5 6">
    <name type="scientific">Methylorubrum thiocyanatum</name>
    <dbReference type="NCBI Taxonomy" id="47958"/>
    <lineage>
        <taxon>Bacteria</taxon>
        <taxon>Pseudomonadati</taxon>
        <taxon>Pseudomonadota</taxon>
        <taxon>Alphaproteobacteria</taxon>
        <taxon>Hyphomicrobiales</taxon>
        <taxon>Methylobacteriaceae</taxon>
        <taxon>Methylorubrum</taxon>
    </lineage>
</organism>
<evidence type="ECO:0000313" key="5">
    <source>
        <dbReference type="EMBL" id="MBA8911647.1"/>
    </source>
</evidence>
<feature type="transmembrane region" description="Helical" evidence="3">
    <location>
        <begin position="21"/>
        <end position="43"/>
    </location>
</feature>
<dbReference type="InterPro" id="IPR040198">
    <property type="entry name" value="Fido_containing"/>
</dbReference>
<proteinExistence type="predicted"/>
<gene>
    <name evidence="5" type="ORF">HNR51_000709</name>
</gene>
<feature type="domain" description="Fido" evidence="4">
    <location>
        <begin position="163"/>
        <end position="338"/>
    </location>
</feature>
<dbReference type="PANTHER" id="PTHR13504">
    <property type="entry name" value="FIDO DOMAIN-CONTAINING PROTEIN DDB_G0283145"/>
    <property type="match status" value="1"/>
</dbReference>
<dbReference type="Pfam" id="PF02661">
    <property type="entry name" value="Fic"/>
    <property type="match status" value="1"/>
</dbReference>
<feature type="binding site" evidence="2">
    <location>
        <begin position="211"/>
        <end position="214"/>
    </location>
    <ligand>
        <name>ATP</name>
        <dbReference type="ChEBI" id="CHEBI:30616"/>
    </ligand>
</feature>
<evidence type="ECO:0000256" key="1">
    <source>
        <dbReference type="PIRSR" id="PIRSR640198-1"/>
    </source>
</evidence>
<keyword evidence="3" id="KW-1133">Transmembrane helix</keyword>
<dbReference type="InterPro" id="IPR003812">
    <property type="entry name" value="Fido"/>
</dbReference>
<dbReference type="Gene3D" id="1.10.3290.10">
    <property type="entry name" value="Fido-like domain"/>
    <property type="match status" value="1"/>
</dbReference>
<dbReference type="InterPro" id="IPR036597">
    <property type="entry name" value="Fido-like_dom_sf"/>
</dbReference>
<evidence type="ECO:0000256" key="3">
    <source>
        <dbReference type="SAM" id="Phobius"/>
    </source>
</evidence>
<dbReference type="EMBL" id="JACJIB010000001">
    <property type="protein sequence ID" value="MBA8911647.1"/>
    <property type="molecule type" value="Genomic_DNA"/>
</dbReference>
<dbReference type="GO" id="GO:0005524">
    <property type="term" value="F:ATP binding"/>
    <property type="evidence" value="ECO:0007669"/>
    <property type="project" value="UniProtKB-KW"/>
</dbReference>
<dbReference type="Proteomes" id="UP000543554">
    <property type="component" value="Unassembled WGS sequence"/>
</dbReference>
<keyword evidence="2" id="KW-0067">ATP-binding</keyword>